<sequence>MTSRRFTRKPPEERSGAATSPNLRRRYSTHGNSHRGDLSSHFAGRPQYFGARRRAHIARSHLNPQLDDRGSIPAYFRPRDHAPDGGCTFGSPTGDHGRGTVHLDP</sequence>
<evidence type="ECO:0000256" key="1">
    <source>
        <dbReference type="SAM" id="MobiDB-lite"/>
    </source>
</evidence>
<comment type="caution">
    <text evidence="2">The sequence shown here is derived from an EMBL/GenBank/DDBJ whole genome shotgun (WGS) entry which is preliminary data.</text>
</comment>
<evidence type="ECO:0000313" key="2">
    <source>
        <dbReference type="EMBL" id="RRT34145.1"/>
    </source>
</evidence>
<feature type="region of interest" description="Disordered" evidence="1">
    <location>
        <begin position="1"/>
        <end position="47"/>
    </location>
</feature>
<dbReference type="AlphaFoldDB" id="A0A426X3T6"/>
<reference evidence="2 3" key="1">
    <citation type="journal article" date="2014" name="Agronomy (Basel)">
        <title>A Draft Genome Sequence for Ensete ventricosum, the Drought-Tolerant Tree Against Hunger.</title>
        <authorList>
            <person name="Harrison J."/>
            <person name="Moore K.A."/>
            <person name="Paszkiewicz K."/>
            <person name="Jones T."/>
            <person name="Grant M."/>
            <person name="Ambacheew D."/>
            <person name="Muzemil S."/>
            <person name="Studholme D.J."/>
        </authorList>
    </citation>
    <scope>NUCLEOTIDE SEQUENCE [LARGE SCALE GENOMIC DNA]</scope>
</reference>
<feature type="compositionally biased region" description="Basic and acidic residues" evidence="1">
    <location>
        <begin position="95"/>
        <end position="105"/>
    </location>
</feature>
<dbReference type="Proteomes" id="UP000287651">
    <property type="component" value="Unassembled WGS sequence"/>
</dbReference>
<accession>A0A426X3T6</accession>
<feature type="region of interest" description="Disordered" evidence="1">
    <location>
        <begin position="60"/>
        <end position="105"/>
    </location>
</feature>
<organism evidence="2 3">
    <name type="scientific">Ensete ventricosum</name>
    <name type="common">Abyssinian banana</name>
    <name type="synonym">Musa ensete</name>
    <dbReference type="NCBI Taxonomy" id="4639"/>
    <lineage>
        <taxon>Eukaryota</taxon>
        <taxon>Viridiplantae</taxon>
        <taxon>Streptophyta</taxon>
        <taxon>Embryophyta</taxon>
        <taxon>Tracheophyta</taxon>
        <taxon>Spermatophyta</taxon>
        <taxon>Magnoliopsida</taxon>
        <taxon>Liliopsida</taxon>
        <taxon>Zingiberales</taxon>
        <taxon>Musaceae</taxon>
        <taxon>Ensete</taxon>
    </lineage>
</organism>
<name>A0A426X3T6_ENSVE</name>
<gene>
    <name evidence="2" type="ORF">B296_00051854</name>
</gene>
<evidence type="ECO:0000313" key="3">
    <source>
        <dbReference type="Proteomes" id="UP000287651"/>
    </source>
</evidence>
<dbReference type="EMBL" id="AMZH03027458">
    <property type="protein sequence ID" value="RRT34145.1"/>
    <property type="molecule type" value="Genomic_DNA"/>
</dbReference>
<protein>
    <submittedName>
        <fullName evidence="2">Uncharacterized protein</fullName>
    </submittedName>
</protein>
<proteinExistence type="predicted"/>